<dbReference type="EMBL" id="ML735248">
    <property type="protein sequence ID" value="KAE8391133.1"/>
    <property type="molecule type" value="Genomic_DNA"/>
</dbReference>
<proteinExistence type="predicted"/>
<name>A0A5N7CC14_PETAA</name>
<feature type="region of interest" description="Disordered" evidence="1">
    <location>
        <begin position="40"/>
        <end position="68"/>
    </location>
</feature>
<dbReference type="Proteomes" id="UP000326877">
    <property type="component" value="Unassembled WGS sequence"/>
</dbReference>
<protein>
    <submittedName>
        <fullName evidence="2">Uncharacterized protein</fullName>
    </submittedName>
</protein>
<dbReference type="Gene3D" id="3.50.50.60">
    <property type="entry name" value="FAD/NAD(P)-binding domain"/>
    <property type="match status" value="1"/>
</dbReference>
<dbReference type="Gene3D" id="3.30.560.10">
    <property type="entry name" value="Glucose Oxidase, domain 3"/>
    <property type="match status" value="1"/>
</dbReference>
<gene>
    <name evidence="2" type="ORF">BDV23DRAFT_182844</name>
</gene>
<organism evidence="2">
    <name type="scientific">Petromyces alliaceus</name>
    <name type="common">Aspergillus alliaceus</name>
    <dbReference type="NCBI Taxonomy" id="209559"/>
    <lineage>
        <taxon>Eukaryota</taxon>
        <taxon>Fungi</taxon>
        <taxon>Dikarya</taxon>
        <taxon>Ascomycota</taxon>
        <taxon>Pezizomycotina</taxon>
        <taxon>Eurotiomycetes</taxon>
        <taxon>Eurotiomycetidae</taxon>
        <taxon>Eurotiales</taxon>
        <taxon>Aspergillaceae</taxon>
        <taxon>Aspergillus</taxon>
        <taxon>Aspergillus subgen. Circumdati</taxon>
    </lineage>
</organism>
<dbReference type="InterPro" id="IPR036188">
    <property type="entry name" value="FAD/NAD-bd_sf"/>
</dbReference>
<feature type="compositionally biased region" description="Polar residues" evidence="1">
    <location>
        <begin position="43"/>
        <end position="58"/>
    </location>
</feature>
<sequence length="96" mass="10349">MSAVLSLATMPSVLLLEAGGRNEDKSLRVDGKRWKTFMEENMNRGSQTTRRSTATAVNSTRSRGKGLGGGSSINFGDYTVGARALVFNQSKIHVLT</sequence>
<accession>A0A5N7CC14</accession>
<evidence type="ECO:0000313" key="2">
    <source>
        <dbReference type="EMBL" id="KAE8391133.1"/>
    </source>
</evidence>
<dbReference type="AlphaFoldDB" id="A0A5N7CC14"/>
<dbReference type="OrthoDB" id="269227at2759"/>
<evidence type="ECO:0000256" key="1">
    <source>
        <dbReference type="SAM" id="MobiDB-lite"/>
    </source>
</evidence>
<reference evidence="2" key="1">
    <citation type="submission" date="2019-04" db="EMBL/GenBank/DDBJ databases">
        <title>Friends and foes A comparative genomics studyof 23 Aspergillus species from section Flavi.</title>
        <authorList>
            <consortium name="DOE Joint Genome Institute"/>
            <person name="Kjaerbolling I."/>
            <person name="Vesth T."/>
            <person name="Frisvad J.C."/>
            <person name="Nybo J.L."/>
            <person name="Theobald S."/>
            <person name="Kildgaard S."/>
            <person name="Isbrandt T."/>
            <person name="Kuo A."/>
            <person name="Sato A."/>
            <person name="Lyhne E.K."/>
            <person name="Kogle M.E."/>
            <person name="Wiebenga A."/>
            <person name="Kun R.S."/>
            <person name="Lubbers R.J."/>
            <person name="Makela M.R."/>
            <person name="Barry K."/>
            <person name="Chovatia M."/>
            <person name="Clum A."/>
            <person name="Daum C."/>
            <person name="Haridas S."/>
            <person name="He G."/>
            <person name="LaButti K."/>
            <person name="Lipzen A."/>
            <person name="Mondo S."/>
            <person name="Riley R."/>
            <person name="Salamov A."/>
            <person name="Simmons B.A."/>
            <person name="Magnuson J.K."/>
            <person name="Henrissat B."/>
            <person name="Mortensen U.H."/>
            <person name="Larsen T.O."/>
            <person name="Devries R.P."/>
            <person name="Grigoriev I.V."/>
            <person name="Machida M."/>
            <person name="Baker S.E."/>
            <person name="Andersen M.R."/>
        </authorList>
    </citation>
    <scope>NUCLEOTIDE SEQUENCE [LARGE SCALE GENOMIC DNA]</scope>
    <source>
        <strain evidence="2">IBT 14317</strain>
    </source>
</reference>